<dbReference type="Gene3D" id="3.90.70.80">
    <property type="match status" value="1"/>
</dbReference>
<gene>
    <name evidence="2" type="ORF">ASTO00021_LOCUS10276</name>
    <name evidence="3" type="ORF">ASTO00021_LOCUS10277</name>
</gene>
<dbReference type="EMBL" id="HBIN01013600">
    <property type="protein sequence ID" value="CAE0440128.1"/>
    <property type="molecule type" value="Transcribed_RNA"/>
</dbReference>
<dbReference type="CDD" id="cd22744">
    <property type="entry name" value="OTU"/>
    <property type="match status" value="1"/>
</dbReference>
<dbReference type="AlphaFoldDB" id="A0A6S8D5S9"/>
<evidence type="ECO:0000313" key="3">
    <source>
        <dbReference type="EMBL" id="CAE0440129.1"/>
    </source>
</evidence>
<reference evidence="3" key="1">
    <citation type="submission" date="2021-01" db="EMBL/GenBank/DDBJ databases">
        <authorList>
            <person name="Corre E."/>
            <person name="Pelletier E."/>
            <person name="Niang G."/>
            <person name="Scheremetjew M."/>
            <person name="Finn R."/>
            <person name="Kale V."/>
            <person name="Holt S."/>
            <person name="Cochrane G."/>
            <person name="Meng A."/>
            <person name="Brown T."/>
            <person name="Cohen L."/>
        </authorList>
    </citation>
    <scope>NUCLEOTIDE SEQUENCE</scope>
    <source>
        <strain evidence="3">GSBS06</strain>
    </source>
</reference>
<evidence type="ECO:0000259" key="1">
    <source>
        <dbReference type="PROSITE" id="PS50802"/>
    </source>
</evidence>
<protein>
    <recommendedName>
        <fullName evidence="1">OTU domain-containing protein</fullName>
    </recommendedName>
</protein>
<dbReference type="PROSITE" id="PS50802">
    <property type="entry name" value="OTU"/>
    <property type="match status" value="1"/>
</dbReference>
<dbReference type="Pfam" id="PF02338">
    <property type="entry name" value="OTU"/>
    <property type="match status" value="1"/>
</dbReference>
<feature type="domain" description="OTU" evidence="1">
    <location>
        <begin position="1"/>
        <end position="137"/>
    </location>
</feature>
<accession>A0A6S8D5S9</accession>
<name>A0A6S8D5S9_9STRA</name>
<proteinExistence type="predicted"/>
<sequence>MDGNCWIASVAAGTEFNWRELKGKLMSYISEHKSIFMTLSSDCGGEKDLCKFTSELAKNGTWGGIREFRILMIMLKRPIEVYTPSPKNQNMLRLMCSLEVFGGAENEDLYNALIPQKLESIKVIFNGRNHYEFVAGIRGSRRSSAFFNRLHRERKPKIYSDYVIPNKD</sequence>
<organism evidence="3">
    <name type="scientific">Aplanochytrium stocchinoi</name>
    <dbReference type="NCBI Taxonomy" id="215587"/>
    <lineage>
        <taxon>Eukaryota</taxon>
        <taxon>Sar</taxon>
        <taxon>Stramenopiles</taxon>
        <taxon>Bigyra</taxon>
        <taxon>Labyrinthulomycetes</taxon>
        <taxon>Thraustochytrida</taxon>
        <taxon>Thraustochytriidae</taxon>
        <taxon>Aplanochytrium</taxon>
    </lineage>
</organism>
<evidence type="ECO:0000313" key="2">
    <source>
        <dbReference type="EMBL" id="CAE0440128.1"/>
    </source>
</evidence>
<dbReference type="InterPro" id="IPR003323">
    <property type="entry name" value="OTU_dom"/>
</dbReference>
<dbReference type="EMBL" id="HBIN01013601">
    <property type="protein sequence ID" value="CAE0440129.1"/>
    <property type="molecule type" value="Transcribed_RNA"/>
</dbReference>